<keyword evidence="3" id="KW-1185">Reference proteome</keyword>
<dbReference type="KEGG" id="ttz:FHG85_03900"/>
<gene>
    <name evidence="2" type="ORF">FHG85_03900</name>
</gene>
<accession>A0A7D4BD65</accession>
<organism evidence="2 3">
    <name type="scientific">Tenuifilum thalassicum</name>
    <dbReference type="NCBI Taxonomy" id="2590900"/>
    <lineage>
        <taxon>Bacteria</taxon>
        <taxon>Pseudomonadati</taxon>
        <taxon>Bacteroidota</taxon>
        <taxon>Bacteroidia</taxon>
        <taxon>Bacteroidales</taxon>
        <taxon>Tenuifilaceae</taxon>
        <taxon>Tenuifilum</taxon>
    </lineage>
</organism>
<evidence type="ECO:0000313" key="2">
    <source>
        <dbReference type="EMBL" id="QKG79443.1"/>
    </source>
</evidence>
<feature type="region of interest" description="Disordered" evidence="1">
    <location>
        <begin position="91"/>
        <end position="120"/>
    </location>
</feature>
<evidence type="ECO:0000256" key="1">
    <source>
        <dbReference type="SAM" id="MobiDB-lite"/>
    </source>
</evidence>
<dbReference type="InterPro" id="IPR021474">
    <property type="entry name" value="DUF3127"/>
</dbReference>
<dbReference type="EMBL" id="CP041345">
    <property type="protein sequence ID" value="QKG79443.1"/>
    <property type="molecule type" value="Genomic_DNA"/>
</dbReference>
<dbReference type="Pfam" id="PF11325">
    <property type="entry name" value="DUF3127"/>
    <property type="match status" value="1"/>
</dbReference>
<name>A0A7D4BD65_9BACT</name>
<proteinExistence type="predicted"/>
<feature type="compositionally biased region" description="Acidic residues" evidence="1">
    <location>
        <begin position="107"/>
        <end position="120"/>
    </location>
</feature>
<sequence length="120" mass="13825">MEIKGKLIKALDQQSGQGKNGTWVKQEFIIETQEQYPRKVCISLWGDKVKELESIQVGDLLTASINIESREYNGRWYTDIRAWRIVKENVSNDSSVPPDSPPFNESDFPDINESDEDFPF</sequence>
<dbReference type="Proteomes" id="UP000500961">
    <property type="component" value="Chromosome"/>
</dbReference>
<dbReference type="AlphaFoldDB" id="A0A7D4BD65"/>
<dbReference type="RefSeq" id="WP_173073182.1">
    <property type="nucleotide sequence ID" value="NZ_CP041345.1"/>
</dbReference>
<reference evidence="2 3" key="1">
    <citation type="submission" date="2019-07" db="EMBL/GenBank/DDBJ databases">
        <title>Thalassofilum flectens gen. nov., sp. nov., a novel moderate thermophilic anaerobe from a shallow sea hot spring in Kunashir Island (Russia), representing a new family in the order Bacteroidales, and proposal of Thalassofilacea fam. nov.</title>
        <authorList>
            <person name="Kochetkova T.V."/>
            <person name="Podosokorskaya O.A."/>
            <person name="Novikov A."/>
            <person name="Elcheninov A.G."/>
            <person name="Toshchakov S.V."/>
            <person name="Kublanov I.V."/>
        </authorList>
    </citation>
    <scope>NUCLEOTIDE SEQUENCE [LARGE SCALE GENOMIC DNA]</scope>
    <source>
        <strain evidence="2 3">38-H</strain>
    </source>
</reference>
<evidence type="ECO:0000313" key="3">
    <source>
        <dbReference type="Proteomes" id="UP000500961"/>
    </source>
</evidence>
<protein>
    <submittedName>
        <fullName evidence="2">DUF3127 domain-containing protein</fullName>
    </submittedName>
</protein>